<keyword evidence="1" id="KW-0808">Transferase</keyword>
<dbReference type="EMBL" id="HBIW01007549">
    <property type="protein sequence ID" value="CAE0690931.1"/>
    <property type="molecule type" value="Transcribed_RNA"/>
</dbReference>
<name>A0A7S3ZQS5_9STRA</name>
<dbReference type="PANTHER" id="PTHR12526">
    <property type="entry name" value="GLYCOSYLTRANSFERASE"/>
    <property type="match status" value="1"/>
</dbReference>
<evidence type="ECO:0000313" key="5">
    <source>
        <dbReference type="EMBL" id="CAE0690931.1"/>
    </source>
</evidence>
<dbReference type="CDD" id="cd00761">
    <property type="entry name" value="Glyco_tranf_GTA_type"/>
    <property type="match status" value="1"/>
</dbReference>
<feature type="region of interest" description="Disordered" evidence="2">
    <location>
        <begin position="867"/>
        <end position="889"/>
    </location>
</feature>
<dbReference type="Proteomes" id="UP000789595">
    <property type="component" value="Unassembled WGS sequence"/>
</dbReference>
<dbReference type="InterPro" id="IPR001296">
    <property type="entry name" value="Glyco_trans_1"/>
</dbReference>
<dbReference type="SUPFAM" id="SSF53756">
    <property type="entry name" value="UDP-Glycosyltransferase/glycogen phosphorylase"/>
    <property type="match status" value="1"/>
</dbReference>
<gene>
    <name evidence="5" type="ORF">PCAL00307_LOCUS6367</name>
    <name evidence="6" type="ORF">PECAL_6P04050</name>
</gene>
<protein>
    <recommendedName>
        <fullName evidence="4">Glycosyl transferase family 1 domain-containing protein</fullName>
    </recommendedName>
</protein>
<proteinExistence type="predicted"/>
<feature type="chain" id="PRO_5036403984" description="Glycosyl transferase family 1 domain-containing protein" evidence="3">
    <location>
        <begin position="19"/>
        <end position="1377"/>
    </location>
</feature>
<dbReference type="CDD" id="cd03801">
    <property type="entry name" value="GT4_PimA-like"/>
    <property type="match status" value="1"/>
</dbReference>
<dbReference type="PANTHER" id="PTHR12526:SF630">
    <property type="entry name" value="GLYCOSYLTRANSFERASE"/>
    <property type="match status" value="1"/>
</dbReference>
<evidence type="ECO:0000313" key="6">
    <source>
        <dbReference type="EMBL" id="CAH0378809.1"/>
    </source>
</evidence>
<feature type="compositionally biased region" description="Basic residues" evidence="2">
    <location>
        <begin position="875"/>
        <end position="889"/>
    </location>
</feature>
<dbReference type="Pfam" id="PF00534">
    <property type="entry name" value="Glycos_transf_1"/>
    <property type="match status" value="1"/>
</dbReference>
<feature type="signal peptide" evidence="3">
    <location>
        <begin position="1"/>
        <end position="18"/>
    </location>
</feature>
<dbReference type="GO" id="GO:0016757">
    <property type="term" value="F:glycosyltransferase activity"/>
    <property type="evidence" value="ECO:0007669"/>
    <property type="project" value="UniProtKB-KW"/>
</dbReference>
<accession>A0A7S3ZQS5</accession>
<feature type="domain" description="Glycosyl transferase family 1" evidence="4">
    <location>
        <begin position="896"/>
        <end position="1028"/>
    </location>
</feature>
<reference evidence="6" key="2">
    <citation type="submission" date="2021-11" db="EMBL/GenBank/DDBJ databases">
        <authorList>
            <consortium name="Genoscope - CEA"/>
            <person name="William W."/>
        </authorList>
    </citation>
    <scope>NUCLEOTIDE SEQUENCE</scope>
</reference>
<organism evidence="5">
    <name type="scientific">Pelagomonas calceolata</name>
    <dbReference type="NCBI Taxonomy" id="35677"/>
    <lineage>
        <taxon>Eukaryota</taxon>
        <taxon>Sar</taxon>
        <taxon>Stramenopiles</taxon>
        <taxon>Ochrophyta</taxon>
        <taxon>Pelagophyceae</taxon>
        <taxon>Pelagomonadales</taxon>
        <taxon>Pelagomonadaceae</taxon>
        <taxon>Pelagomonas</taxon>
    </lineage>
</organism>
<keyword evidence="3" id="KW-0732">Signal</keyword>
<evidence type="ECO:0000256" key="3">
    <source>
        <dbReference type="SAM" id="SignalP"/>
    </source>
</evidence>
<dbReference type="Gene3D" id="3.40.50.2000">
    <property type="entry name" value="Glycogen Phosphorylase B"/>
    <property type="match status" value="1"/>
</dbReference>
<evidence type="ECO:0000256" key="2">
    <source>
        <dbReference type="SAM" id="MobiDB-lite"/>
    </source>
</evidence>
<keyword evidence="1" id="KW-0328">Glycosyltransferase</keyword>
<dbReference type="EMBL" id="CAKKNE010000006">
    <property type="protein sequence ID" value="CAH0378809.1"/>
    <property type="molecule type" value="Genomic_DNA"/>
</dbReference>
<evidence type="ECO:0000313" key="7">
    <source>
        <dbReference type="Proteomes" id="UP000789595"/>
    </source>
</evidence>
<evidence type="ECO:0000259" key="4">
    <source>
        <dbReference type="Pfam" id="PF00534"/>
    </source>
</evidence>
<sequence>MRLLPLLVAAGAAPTCQKCGVKREDGQMPDWNCCWAGGSWHGKCSESGPYTWHDGWHECKEPNDAERRRAHGDAQGHFGRGMSRVCPHASARVVDGPLGTGISVVYVVYGASGGEASSIEFFGKHGLDEMTKIDGGTSVQVLRPQHLGAEVVASQSSKLTKAISDLENVCSHWARCTTHEYAGSKLRWLAVASAWRRTPASSYVLCTSRVMGPALPTYYTGAAWPRALTSLLDNTTSLVATALRVDGCDVRVDLAKGVVALSASLVRQLLVAGPDRLESDVVRMVRDGREALKTFEPGYERVDWDAFWSLCAFKGTPRLPKDASSAFAQLFAPQMTPLSYARDWHSNGRDIVAKRRWKGDTLVVYAYHETPDAKANMAYFLRNGLRNLMAHVIIVVNGPSSLKFPQDSDRFKNTLRIIRRDNSCFDFGSWGVALADARKRLRLVNVILMNASVRGPFLPAYAHTTNWVDGFLALLRGDVALAGLAVNCPDGKGRKWPHVMSMAMVLDERALRIADDHGIFACASSYDEAVEREGRLSKLVLDAKLNLGTMQHNYHSTDWRKVLPTVEHAALVPNSANFPSCPGIDLDIFYKEGWHSGSTPHPVEFLFYKTNRGVGADAVEARSSPRSSTKRVLLASHNFDGDGAPRYLLHAAEVLKRDHELLAWSFERDGPLRREFELLGAEIIPSPTDEERARQRLSWKDVTLQSVLNFVNTDVDVIVFNTVLWANVIASGDGRVRGSGPRIMWILHEMEITEHSVPRHEKFTMGTGFWYGRWFPVLLPAQRCATLARADAIIFVADAQRALWSSCDRGTFHTVRGRPHALAEDDVVTLLDFEAVAAAAETALREKLALEVKARPQVPPAALFKPDVKRASSTPKKKKKRLGHRHEHRRLTSTAVRDELAIPQDAFVLTTIGTICRRKRQKWALYALRYLVQKKIDAYYVLVGAPSDKGGKGDPEYVVEFLNSVRKFDLQSRVRLVPFGVSVAPYLSAADLHTSPSSLEAYPLNTLEAMSLGVPVVATAAGGTEEQFPLGGLRVQCSFCLVRNISSSRDFLEASARAAARRGARLRQDGQAMRDAVAAPAAERFATALRDAFSFRRPRPLVSFVVRTYWGQMASAPFTLKRTLRALRKLNDPRWEALVVQTDATPIPGLYQLLAEFLDARIRPVVFEDAPATSSGGYEVTDRALALARASKWLIVTNGDNIYDASFLASLSRSSSDLVAFDFYSRHVSAMDTRYLGEGCERYFSAPHGACKRNLLAEWHTDLGANAMSARRWACEGRRFLDVDAGPGEDRDGKVAWSLVYWGWDVSHVRSGDGGCLFDHNPNAHACVASGEDWVWFERNRECLRRGALEGVNPPPMFYESPRLPAGTEALQGRCAD</sequence>
<evidence type="ECO:0000256" key="1">
    <source>
        <dbReference type="ARBA" id="ARBA00022676"/>
    </source>
</evidence>
<dbReference type="OrthoDB" id="526941at2759"/>
<keyword evidence="7" id="KW-1185">Reference proteome</keyword>
<reference evidence="5" key="1">
    <citation type="submission" date="2021-01" db="EMBL/GenBank/DDBJ databases">
        <authorList>
            <person name="Corre E."/>
            <person name="Pelletier E."/>
            <person name="Niang G."/>
            <person name="Scheremetjew M."/>
            <person name="Finn R."/>
            <person name="Kale V."/>
            <person name="Holt S."/>
            <person name="Cochrane G."/>
            <person name="Meng A."/>
            <person name="Brown T."/>
            <person name="Cohen L."/>
        </authorList>
    </citation>
    <scope>NUCLEOTIDE SEQUENCE</scope>
    <source>
        <strain evidence="5">CCMP1756</strain>
    </source>
</reference>